<dbReference type="EMBL" id="CAJOBC010000736">
    <property type="protein sequence ID" value="CAF3620205.1"/>
    <property type="molecule type" value="Genomic_DNA"/>
</dbReference>
<evidence type="ECO:0000313" key="4">
    <source>
        <dbReference type="Proteomes" id="UP000663829"/>
    </source>
</evidence>
<dbReference type="Proteomes" id="UP000663829">
    <property type="component" value="Unassembled WGS sequence"/>
</dbReference>
<comment type="caution">
    <text evidence="2">The sequence shown here is derived from an EMBL/GenBank/DDBJ whole genome shotgun (WGS) entry which is preliminary data.</text>
</comment>
<keyword evidence="4" id="KW-1185">Reference proteome</keyword>
<sequence>MSHPIDKSTSLELCHKSKFNDENIKKVNNHENDPDDHFEDACDESNRHESVISETTEGPDEQNDIEIFTNLDDNDDDVLITDEYEQQPPILKTTSWKDVAGIYEQHNALLIEDDPMAHGTEQMKSVVEQFCGVFSMNLGQMHSLRLFYCDELTNSGQLVIASCESQYKVLYFHQGGLDRLTHVFNEWNIFAVEK</sequence>
<name>A0A813UW05_9BILA</name>
<feature type="compositionally biased region" description="Acidic residues" evidence="1">
    <location>
        <begin position="33"/>
        <end position="43"/>
    </location>
</feature>
<evidence type="ECO:0000256" key="1">
    <source>
        <dbReference type="SAM" id="MobiDB-lite"/>
    </source>
</evidence>
<feature type="compositionally biased region" description="Basic and acidic residues" evidence="1">
    <location>
        <begin position="22"/>
        <end position="32"/>
    </location>
</feature>
<feature type="region of interest" description="Disordered" evidence="1">
    <location>
        <begin position="22"/>
        <end position="64"/>
    </location>
</feature>
<proteinExistence type="predicted"/>
<dbReference type="AlphaFoldDB" id="A0A813UW05"/>
<evidence type="ECO:0000313" key="2">
    <source>
        <dbReference type="EMBL" id="CAF0833120.1"/>
    </source>
</evidence>
<dbReference type="EMBL" id="CAJNOQ010000736">
    <property type="protein sequence ID" value="CAF0833120.1"/>
    <property type="molecule type" value="Genomic_DNA"/>
</dbReference>
<evidence type="ECO:0000313" key="3">
    <source>
        <dbReference type="EMBL" id="CAF3620205.1"/>
    </source>
</evidence>
<organism evidence="2 4">
    <name type="scientific">Didymodactylos carnosus</name>
    <dbReference type="NCBI Taxonomy" id="1234261"/>
    <lineage>
        <taxon>Eukaryota</taxon>
        <taxon>Metazoa</taxon>
        <taxon>Spiralia</taxon>
        <taxon>Gnathifera</taxon>
        <taxon>Rotifera</taxon>
        <taxon>Eurotatoria</taxon>
        <taxon>Bdelloidea</taxon>
        <taxon>Philodinida</taxon>
        <taxon>Philodinidae</taxon>
        <taxon>Didymodactylos</taxon>
    </lineage>
</organism>
<protein>
    <submittedName>
        <fullName evidence="2">Uncharacterized protein</fullName>
    </submittedName>
</protein>
<dbReference type="Proteomes" id="UP000681722">
    <property type="component" value="Unassembled WGS sequence"/>
</dbReference>
<gene>
    <name evidence="2" type="ORF">GPM918_LOCUS5161</name>
    <name evidence="3" type="ORF">SRO942_LOCUS5161</name>
</gene>
<reference evidence="2" key="1">
    <citation type="submission" date="2021-02" db="EMBL/GenBank/DDBJ databases">
        <authorList>
            <person name="Nowell W R."/>
        </authorList>
    </citation>
    <scope>NUCLEOTIDE SEQUENCE</scope>
</reference>
<feature type="non-terminal residue" evidence="2">
    <location>
        <position position="1"/>
    </location>
</feature>
<accession>A0A813UW05</accession>
<dbReference type="OrthoDB" id="10264062at2759"/>